<evidence type="ECO:0000256" key="6">
    <source>
        <dbReference type="ARBA" id="ARBA00022989"/>
    </source>
</evidence>
<keyword evidence="5 8" id="KW-0812">Transmembrane</keyword>
<organism evidence="9">
    <name type="scientific">marine sediment metagenome</name>
    <dbReference type="NCBI Taxonomy" id="412755"/>
    <lineage>
        <taxon>unclassified sequences</taxon>
        <taxon>metagenomes</taxon>
        <taxon>ecological metagenomes</taxon>
    </lineage>
</organism>
<keyword evidence="4" id="KW-0808">Transferase</keyword>
<evidence type="ECO:0000256" key="1">
    <source>
        <dbReference type="ARBA" id="ARBA00004651"/>
    </source>
</evidence>
<proteinExistence type="predicted"/>
<dbReference type="AlphaFoldDB" id="A0A0F9XLB6"/>
<evidence type="ECO:0000256" key="3">
    <source>
        <dbReference type="ARBA" id="ARBA00022676"/>
    </source>
</evidence>
<evidence type="ECO:0000256" key="4">
    <source>
        <dbReference type="ARBA" id="ARBA00022679"/>
    </source>
</evidence>
<feature type="transmembrane region" description="Helical" evidence="8">
    <location>
        <begin position="382"/>
        <end position="402"/>
    </location>
</feature>
<evidence type="ECO:0000256" key="5">
    <source>
        <dbReference type="ARBA" id="ARBA00022692"/>
    </source>
</evidence>
<comment type="subcellular location">
    <subcellularLocation>
        <location evidence="1">Cell membrane</location>
        <topology evidence="1">Multi-pass membrane protein</topology>
    </subcellularLocation>
</comment>
<accession>A0A0F9XLB6</accession>
<keyword evidence="7 8" id="KW-0472">Membrane</keyword>
<protein>
    <recommendedName>
        <fullName evidence="10">Glycosyltransferase RgtA/B/C/D-like domain-containing protein</fullName>
    </recommendedName>
</protein>
<dbReference type="GO" id="GO:0005886">
    <property type="term" value="C:plasma membrane"/>
    <property type="evidence" value="ECO:0007669"/>
    <property type="project" value="UniProtKB-SubCell"/>
</dbReference>
<feature type="transmembrane region" description="Helical" evidence="8">
    <location>
        <begin position="128"/>
        <end position="147"/>
    </location>
</feature>
<dbReference type="EMBL" id="LAZR01000091">
    <property type="protein sequence ID" value="KKN92903.1"/>
    <property type="molecule type" value="Genomic_DNA"/>
</dbReference>
<comment type="caution">
    <text evidence="9">The sequence shown here is derived from an EMBL/GenBank/DDBJ whole genome shotgun (WGS) entry which is preliminary data.</text>
</comment>
<evidence type="ECO:0008006" key="10">
    <source>
        <dbReference type="Google" id="ProtNLM"/>
    </source>
</evidence>
<sequence length="542" mass="58246">MLVLAVCALVRISVVHQTEMIARDGVFYVRMARDWSDHGTRWMLDNYSREPGYGVALGAVRGWLVDCGGSEGLGGWELAGQLISVAGTLASIAAVWWLAGVFFNWRAAWAAALLLGIGRNWVAVGSDVLSEGLALALQTWAIVFALLAFRRLQRLGRSALLWSAISGAAIGAACLVARESMLIAALVAALWLAFAVRAGKGASMPVRVWPLSLMCIAAMAAGIALTAGPYFLAVGGLSHQLADSGHAPPALGAAGGLLATVYVLEHGIFYEMFKKLVEAMHGVMAVAVGIWLTVRVAGRAARGKLPESIQPKLHWPGGLLIVGWLALFTPLMVFFGMRYSNVSFRYMMLMAAMLAPLGGAGVIVVGELIAHLAERAGRRLPATVAVGVFAGALAVGTGLHAMRPLHADKGYFRQAGEFLGRAASADETILTDNAWMLHYSDHRGEVVKVHNMWIDPRDLLASLHESKAGLLALSDRHVDGYKKNVPPNPALRRFLDSGVFEEIDSFTQDKPRTPEIVRVYRVDRQKLPTDIPSAPEPPLDGR</sequence>
<feature type="transmembrane region" description="Helical" evidence="8">
    <location>
        <begin position="276"/>
        <end position="294"/>
    </location>
</feature>
<evidence type="ECO:0000313" key="9">
    <source>
        <dbReference type="EMBL" id="KKN92903.1"/>
    </source>
</evidence>
<name>A0A0F9XLB6_9ZZZZ</name>
<dbReference type="PANTHER" id="PTHR33908">
    <property type="entry name" value="MANNOSYLTRANSFERASE YKCB-RELATED"/>
    <property type="match status" value="1"/>
</dbReference>
<dbReference type="InterPro" id="IPR050297">
    <property type="entry name" value="LipidA_mod_glycosyltrf_83"/>
</dbReference>
<dbReference type="GO" id="GO:0016763">
    <property type="term" value="F:pentosyltransferase activity"/>
    <property type="evidence" value="ECO:0007669"/>
    <property type="project" value="TreeGrafter"/>
</dbReference>
<feature type="transmembrane region" description="Helical" evidence="8">
    <location>
        <begin position="245"/>
        <end position="264"/>
    </location>
</feature>
<feature type="transmembrane region" description="Helical" evidence="8">
    <location>
        <begin position="182"/>
        <end position="199"/>
    </location>
</feature>
<keyword evidence="2" id="KW-1003">Cell membrane</keyword>
<keyword evidence="6 8" id="KW-1133">Transmembrane helix</keyword>
<evidence type="ECO:0000256" key="7">
    <source>
        <dbReference type="ARBA" id="ARBA00023136"/>
    </source>
</evidence>
<dbReference type="GO" id="GO:0008610">
    <property type="term" value="P:lipid biosynthetic process"/>
    <property type="evidence" value="ECO:0007669"/>
    <property type="project" value="UniProtKB-ARBA"/>
</dbReference>
<feature type="transmembrane region" description="Helical" evidence="8">
    <location>
        <begin position="211"/>
        <end position="233"/>
    </location>
</feature>
<feature type="transmembrane region" description="Helical" evidence="8">
    <location>
        <begin position="347"/>
        <end position="370"/>
    </location>
</feature>
<feature type="transmembrane region" description="Helical" evidence="8">
    <location>
        <begin position="159"/>
        <end position="176"/>
    </location>
</feature>
<evidence type="ECO:0000256" key="8">
    <source>
        <dbReference type="SAM" id="Phobius"/>
    </source>
</evidence>
<dbReference type="PANTHER" id="PTHR33908:SF11">
    <property type="entry name" value="MEMBRANE PROTEIN"/>
    <property type="match status" value="1"/>
</dbReference>
<evidence type="ECO:0000256" key="2">
    <source>
        <dbReference type="ARBA" id="ARBA00022475"/>
    </source>
</evidence>
<gene>
    <name evidence="9" type="ORF">LCGC14_0204320</name>
</gene>
<keyword evidence="3" id="KW-0328">Glycosyltransferase</keyword>
<feature type="transmembrane region" description="Helical" evidence="8">
    <location>
        <begin position="314"/>
        <end position="335"/>
    </location>
</feature>
<reference evidence="9" key="1">
    <citation type="journal article" date="2015" name="Nature">
        <title>Complex archaea that bridge the gap between prokaryotes and eukaryotes.</title>
        <authorList>
            <person name="Spang A."/>
            <person name="Saw J.H."/>
            <person name="Jorgensen S.L."/>
            <person name="Zaremba-Niedzwiedzka K."/>
            <person name="Martijn J."/>
            <person name="Lind A.E."/>
            <person name="van Eijk R."/>
            <person name="Schleper C."/>
            <person name="Guy L."/>
            <person name="Ettema T.J."/>
        </authorList>
    </citation>
    <scope>NUCLEOTIDE SEQUENCE</scope>
</reference>
<feature type="transmembrane region" description="Helical" evidence="8">
    <location>
        <begin position="105"/>
        <end position="122"/>
    </location>
</feature>